<reference evidence="2" key="1">
    <citation type="submission" date="2015-07" db="EMBL/GenBank/DDBJ databases">
        <authorList>
            <person name="Ju K.-S."/>
            <person name="Doroghazi J.R."/>
            <person name="Metcalf W.W."/>
        </authorList>
    </citation>
    <scope>NUCLEOTIDE SEQUENCE [LARGE SCALE GENOMIC DNA]</scope>
    <source>
        <strain evidence="2">NRRL 2290</strain>
    </source>
</reference>
<keyword evidence="2" id="KW-1185">Reference proteome</keyword>
<dbReference type="PATRIC" id="fig|67356.5.peg.765"/>
<dbReference type="Proteomes" id="UP000037251">
    <property type="component" value="Unassembled WGS sequence"/>
</dbReference>
<dbReference type="STRING" id="67356.AQJ84_02545"/>
<protein>
    <recommendedName>
        <fullName evidence="3">Fe/B12 periplasmic-binding domain-containing protein</fullName>
    </recommendedName>
</protein>
<dbReference type="SUPFAM" id="SSF53807">
    <property type="entry name" value="Helical backbone' metal receptor"/>
    <property type="match status" value="1"/>
</dbReference>
<evidence type="ECO:0008006" key="3">
    <source>
        <dbReference type="Google" id="ProtNLM"/>
    </source>
</evidence>
<accession>A0A0L8LY76</accession>
<organism evidence="1 2">
    <name type="scientific">Streptomyces resistomycificus</name>
    <dbReference type="NCBI Taxonomy" id="67356"/>
    <lineage>
        <taxon>Bacteria</taxon>
        <taxon>Bacillati</taxon>
        <taxon>Actinomycetota</taxon>
        <taxon>Actinomycetes</taxon>
        <taxon>Kitasatosporales</taxon>
        <taxon>Streptomycetaceae</taxon>
        <taxon>Streptomyces</taxon>
        <taxon>Streptomyces aurantiacus group</taxon>
    </lineage>
</organism>
<comment type="caution">
    <text evidence="1">The sequence shown here is derived from an EMBL/GenBank/DDBJ whole genome shotgun (WGS) entry which is preliminary data.</text>
</comment>
<sequence>MILMMDKGLESAGGVDGLVDIPGIRETPAGVNRRIVTLEDGVLLGFGPRTPLVIDILVDRIHAG</sequence>
<dbReference type="EMBL" id="LGUS01000013">
    <property type="protein sequence ID" value="KOG43020.1"/>
    <property type="molecule type" value="Genomic_DNA"/>
</dbReference>
<proteinExistence type="predicted"/>
<dbReference type="AlphaFoldDB" id="A0A0L8LY76"/>
<dbReference type="eggNOG" id="COG4558">
    <property type="taxonomic scope" value="Bacteria"/>
</dbReference>
<gene>
    <name evidence="1" type="ORF">ADK37_03535</name>
</gene>
<evidence type="ECO:0000313" key="1">
    <source>
        <dbReference type="EMBL" id="KOG43020.1"/>
    </source>
</evidence>
<name>A0A0L8LY76_9ACTN</name>
<evidence type="ECO:0000313" key="2">
    <source>
        <dbReference type="Proteomes" id="UP000037251"/>
    </source>
</evidence>
<dbReference type="Gene3D" id="3.40.50.1980">
    <property type="entry name" value="Nitrogenase molybdenum iron protein domain"/>
    <property type="match status" value="1"/>
</dbReference>